<comment type="caution">
    <text evidence="2">The sequence shown here is derived from an EMBL/GenBank/DDBJ whole genome shotgun (WGS) entry which is preliminary data.</text>
</comment>
<gene>
    <name evidence="2" type="ORF">POCULU_LOCUS177</name>
</gene>
<keyword evidence="1" id="KW-0732">Signal</keyword>
<dbReference type="Gene3D" id="3.80.10.10">
    <property type="entry name" value="Ribonuclease Inhibitor"/>
    <property type="match status" value="1"/>
</dbReference>
<feature type="signal peptide" evidence="1">
    <location>
        <begin position="1"/>
        <end position="23"/>
    </location>
</feature>
<feature type="chain" id="PRO_5040291367" evidence="1">
    <location>
        <begin position="24"/>
        <end position="249"/>
    </location>
</feature>
<dbReference type="SUPFAM" id="SSF81383">
    <property type="entry name" value="F-box domain"/>
    <property type="match status" value="1"/>
</dbReference>
<accession>A0A9N8VMV8</accession>
<protein>
    <submittedName>
        <fullName evidence="2">1017_t:CDS:1</fullName>
    </submittedName>
</protein>
<evidence type="ECO:0000256" key="1">
    <source>
        <dbReference type="SAM" id="SignalP"/>
    </source>
</evidence>
<sequence length="249" mass="28479">MGHITHLPVELLLLLFTYLDLSSINNLRITCHLLYVQTPNRIRYHTLILPRSLQLSSTLTQFALWRKNNALPYIKNLVITGEGTITPALAVNFLTACPNLERLSISNHSTFSIDYFVNLLDSIGQLRNASVINKRQWKLQSIEITYCVGVHQYSKDISVPFQRSTIAALERKLSQLKPQDSAAVSTFENDSPHLQPDCELSSARVEVIIHECNRQHWRGRRTMQDLYKECQEYVSLVLGTERLSKMRGG</sequence>
<evidence type="ECO:0000313" key="3">
    <source>
        <dbReference type="Proteomes" id="UP000789572"/>
    </source>
</evidence>
<dbReference type="AlphaFoldDB" id="A0A9N8VMV8"/>
<dbReference type="Proteomes" id="UP000789572">
    <property type="component" value="Unassembled WGS sequence"/>
</dbReference>
<dbReference type="InterPro" id="IPR032675">
    <property type="entry name" value="LRR_dom_sf"/>
</dbReference>
<dbReference type="InterPro" id="IPR036047">
    <property type="entry name" value="F-box-like_dom_sf"/>
</dbReference>
<dbReference type="EMBL" id="CAJVPJ010000008">
    <property type="protein sequence ID" value="CAG8453812.1"/>
    <property type="molecule type" value="Genomic_DNA"/>
</dbReference>
<organism evidence="2 3">
    <name type="scientific">Paraglomus occultum</name>
    <dbReference type="NCBI Taxonomy" id="144539"/>
    <lineage>
        <taxon>Eukaryota</taxon>
        <taxon>Fungi</taxon>
        <taxon>Fungi incertae sedis</taxon>
        <taxon>Mucoromycota</taxon>
        <taxon>Glomeromycotina</taxon>
        <taxon>Glomeromycetes</taxon>
        <taxon>Paraglomerales</taxon>
        <taxon>Paraglomeraceae</taxon>
        <taxon>Paraglomus</taxon>
    </lineage>
</organism>
<proteinExistence type="predicted"/>
<name>A0A9N8VMV8_9GLOM</name>
<keyword evidence="3" id="KW-1185">Reference proteome</keyword>
<evidence type="ECO:0000313" key="2">
    <source>
        <dbReference type="EMBL" id="CAG8453812.1"/>
    </source>
</evidence>
<reference evidence="2" key="1">
    <citation type="submission" date="2021-06" db="EMBL/GenBank/DDBJ databases">
        <authorList>
            <person name="Kallberg Y."/>
            <person name="Tangrot J."/>
            <person name="Rosling A."/>
        </authorList>
    </citation>
    <scope>NUCLEOTIDE SEQUENCE</scope>
    <source>
        <strain evidence="2">IA702</strain>
    </source>
</reference>